<name>A0A1R1RLM7_9BACI</name>
<organism evidence="2 3">
    <name type="scientific">Bacillus swezeyi</name>
    <dbReference type="NCBI Taxonomy" id="1925020"/>
    <lineage>
        <taxon>Bacteria</taxon>
        <taxon>Bacillati</taxon>
        <taxon>Bacillota</taxon>
        <taxon>Bacilli</taxon>
        <taxon>Bacillales</taxon>
        <taxon>Bacillaceae</taxon>
        <taxon>Bacillus</taxon>
    </lineage>
</organism>
<dbReference type="RefSeq" id="WP_076762883.1">
    <property type="nucleotide sequence ID" value="NZ_CP133085.1"/>
</dbReference>
<feature type="transmembrane region" description="Helical" evidence="1">
    <location>
        <begin position="7"/>
        <end position="28"/>
    </location>
</feature>
<gene>
    <name evidence="2" type="ORF">BW143_20280</name>
</gene>
<dbReference type="InterPro" id="IPR035403">
    <property type="entry name" value="YmpT-like"/>
</dbReference>
<dbReference type="OrthoDB" id="2884427at2"/>
<sequence length="66" mass="7794">MERIYGYFSLLSLLFSLYFGSLAAFSFFDENMDKLYLNIGYCALFLSIMIFTLDVKKHKKTDRTNQ</sequence>
<proteinExistence type="predicted"/>
<comment type="caution">
    <text evidence="2">The sequence shown here is derived from an EMBL/GenBank/DDBJ whole genome shotgun (WGS) entry which is preliminary data.</text>
</comment>
<evidence type="ECO:0008006" key="4">
    <source>
        <dbReference type="Google" id="ProtNLM"/>
    </source>
</evidence>
<evidence type="ECO:0000313" key="3">
    <source>
        <dbReference type="Proteomes" id="UP000187367"/>
    </source>
</evidence>
<evidence type="ECO:0000256" key="1">
    <source>
        <dbReference type="SAM" id="Phobius"/>
    </source>
</evidence>
<keyword evidence="1" id="KW-0472">Membrane</keyword>
<accession>A0A1R1Q9T1</accession>
<evidence type="ECO:0000313" key="2">
    <source>
        <dbReference type="EMBL" id="OMH99349.1"/>
    </source>
</evidence>
<dbReference type="Proteomes" id="UP000187367">
    <property type="component" value="Unassembled WGS sequence"/>
</dbReference>
<keyword evidence="1" id="KW-0812">Transmembrane</keyword>
<keyword evidence="1" id="KW-1133">Transmembrane helix</keyword>
<dbReference type="GeneID" id="92790237"/>
<reference evidence="2 3" key="1">
    <citation type="submission" date="2017-01" db="EMBL/GenBank/DDBJ databases">
        <title>Bacillus phylogenomics.</title>
        <authorList>
            <person name="Dunlap C."/>
        </authorList>
    </citation>
    <scope>NUCLEOTIDE SEQUENCE [LARGE SCALE GENOMIC DNA]</scope>
    <source>
        <strain evidence="2 3">NRRL B-41282</strain>
    </source>
</reference>
<feature type="transmembrane region" description="Helical" evidence="1">
    <location>
        <begin position="34"/>
        <end position="53"/>
    </location>
</feature>
<dbReference type="AlphaFoldDB" id="A0A1R1RLM7"/>
<accession>A0A1R1RLM7</accession>
<keyword evidence="3" id="KW-1185">Reference proteome</keyword>
<dbReference type="EMBL" id="MTJL01000047">
    <property type="protein sequence ID" value="OMH99349.1"/>
    <property type="molecule type" value="Genomic_DNA"/>
</dbReference>
<dbReference type="Pfam" id="PF17431">
    <property type="entry name" value="YpmT"/>
    <property type="match status" value="1"/>
</dbReference>
<protein>
    <recommendedName>
        <fullName evidence="4">Protein YpmT</fullName>
    </recommendedName>
</protein>